<organism evidence="2 3">
    <name type="scientific">Radiobacillus deserti</name>
    <dbReference type="NCBI Taxonomy" id="2594883"/>
    <lineage>
        <taxon>Bacteria</taxon>
        <taxon>Bacillati</taxon>
        <taxon>Bacillota</taxon>
        <taxon>Bacilli</taxon>
        <taxon>Bacillales</taxon>
        <taxon>Bacillaceae</taxon>
        <taxon>Radiobacillus</taxon>
    </lineage>
</organism>
<dbReference type="InterPro" id="IPR022742">
    <property type="entry name" value="Hydrolase_4"/>
</dbReference>
<accession>A0A516KIH6</accession>
<reference evidence="2 3" key="1">
    <citation type="submission" date="2019-07" db="EMBL/GenBank/DDBJ databases">
        <authorList>
            <person name="Li J."/>
        </authorList>
    </citation>
    <scope>NUCLEOTIDE SEQUENCE [LARGE SCALE GENOMIC DNA]</scope>
    <source>
        <strain evidence="2 3">TKL69</strain>
    </source>
</reference>
<protein>
    <submittedName>
        <fullName evidence="2">Lysophospholipase</fullName>
    </submittedName>
</protein>
<gene>
    <name evidence="2" type="ORF">FN924_13990</name>
</gene>
<keyword evidence="3" id="KW-1185">Reference proteome</keyword>
<evidence type="ECO:0000313" key="2">
    <source>
        <dbReference type="EMBL" id="QDP41194.1"/>
    </source>
</evidence>
<dbReference type="InterPro" id="IPR051044">
    <property type="entry name" value="MAG_DAG_Lipase"/>
</dbReference>
<dbReference type="PANTHER" id="PTHR11614">
    <property type="entry name" value="PHOSPHOLIPASE-RELATED"/>
    <property type="match status" value="1"/>
</dbReference>
<dbReference type="SUPFAM" id="SSF53474">
    <property type="entry name" value="alpha/beta-Hydrolases"/>
    <property type="match status" value="1"/>
</dbReference>
<name>A0A516KIH6_9BACI</name>
<dbReference type="InterPro" id="IPR029058">
    <property type="entry name" value="AB_hydrolase_fold"/>
</dbReference>
<dbReference type="AlphaFoldDB" id="A0A516KIH6"/>
<dbReference type="Proteomes" id="UP000315215">
    <property type="component" value="Chromosome"/>
</dbReference>
<dbReference type="KEGG" id="aqt:FN924_13990"/>
<dbReference type="Gene3D" id="3.40.50.1820">
    <property type="entry name" value="alpha/beta hydrolase"/>
    <property type="match status" value="1"/>
</dbReference>
<dbReference type="RefSeq" id="WP_143895488.1">
    <property type="nucleotide sequence ID" value="NZ_CP041666.1"/>
</dbReference>
<dbReference type="OrthoDB" id="9806902at2"/>
<evidence type="ECO:0000259" key="1">
    <source>
        <dbReference type="Pfam" id="PF12146"/>
    </source>
</evidence>
<sequence>MAKSSFWLDTVDDVKLHVQKWIKPRSNDPKAIVQISHGMVEHIDRYDDFAHYLVSQNIFVYGNDHRGHGQTGKAHGFMGFLSEEDGFEKVTNDVHLVTKHIQDEYPDTPIFLLGHSFGSFVARHYIQLHSEDIEGVIISGTGGHPGIANVAGKRLAKQQMKKDLLGAPSPTLNKIVFNSYNKRVSNPTSPYDWLSHDEKQVLAFVEDPLCGFIPSASFFYDLFHGLDLIHQDKLIKKIRKNLPMLFITGEEDPVGKYGKDIWKVMKQYQKHDIDDITAKFYPHGRHELLNELNKTEIYKDVLKWLEFYIS</sequence>
<dbReference type="Pfam" id="PF12146">
    <property type="entry name" value="Hydrolase_4"/>
    <property type="match status" value="1"/>
</dbReference>
<evidence type="ECO:0000313" key="3">
    <source>
        <dbReference type="Proteomes" id="UP000315215"/>
    </source>
</evidence>
<feature type="domain" description="Serine aminopeptidase S33" evidence="1">
    <location>
        <begin position="28"/>
        <end position="292"/>
    </location>
</feature>
<dbReference type="EMBL" id="CP041666">
    <property type="protein sequence ID" value="QDP41194.1"/>
    <property type="molecule type" value="Genomic_DNA"/>
</dbReference>
<proteinExistence type="predicted"/>